<keyword evidence="3" id="KW-1185">Reference proteome</keyword>
<gene>
    <name evidence="2" type="ORF">SAMN02745823_02540</name>
</gene>
<sequence length="289" mass="30911">MEDSISTMTSQAEPEAQGPDGIGADWGNAPVDGRGPDTPAADEAETGGAPDGGDEESAWPEDASSLETDGDGDMPGDGREADQSFTLKHLGEVRTVGRDEMIALAQKGLDYDRQRQKNDDLTAKNSTLTAEAAAQTETLALLNDLAATQGMTVEQLADAARVELLARSEGIPVAAAAERIRAQRAAGLSPAARPKTPEEAAAEKRHTDIREFLAEYRDIDPEAIPREVWQAVADGKPLLTAYQSWELNKLRAEKRAAAKNTENREKTAGSRQSTGAALQRDPITADWYS</sequence>
<accession>A0A1M5YHP0</accession>
<evidence type="ECO:0000256" key="1">
    <source>
        <dbReference type="SAM" id="MobiDB-lite"/>
    </source>
</evidence>
<dbReference type="OrthoDB" id="1862961at2"/>
<evidence type="ECO:0000313" key="3">
    <source>
        <dbReference type="Proteomes" id="UP000183995"/>
    </source>
</evidence>
<dbReference type="EMBL" id="FQXV01000008">
    <property type="protein sequence ID" value="SHI11444.1"/>
    <property type="molecule type" value="Genomic_DNA"/>
</dbReference>
<evidence type="ECO:0000313" key="2">
    <source>
        <dbReference type="EMBL" id="SHI11444.1"/>
    </source>
</evidence>
<dbReference type="Proteomes" id="UP000183995">
    <property type="component" value="Unassembled WGS sequence"/>
</dbReference>
<dbReference type="RefSeq" id="WP_073079574.1">
    <property type="nucleotide sequence ID" value="NZ_FQXV01000008.1"/>
</dbReference>
<feature type="compositionally biased region" description="Basic and acidic residues" evidence="1">
    <location>
        <begin position="254"/>
        <end position="268"/>
    </location>
</feature>
<name>A0A1M5YHP0_9FIRM</name>
<feature type="region of interest" description="Disordered" evidence="1">
    <location>
        <begin position="254"/>
        <end position="289"/>
    </location>
</feature>
<feature type="region of interest" description="Disordered" evidence="1">
    <location>
        <begin position="185"/>
        <end position="206"/>
    </location>
</feature>
<feature type="region of interest" description="Disordered" evidence="1">
    <location>
        <begin position="1"/>
        <end position="83"/>
    </location>
</feature>
<dbReference type="STRING" id="1123282.SAMN02745823_02540"/>
<feature type="compositionally biased region" description="Polar residues" evidence="1">
    <location>
        <begin position="1"/>
        <end position="12"/>
    </location>
</feature>
<feature type="compositionally biased region" description="Basic and acidic residues" evidence="1">
    <location>
        <begin position="195"/>
        <end position="206"/>
    </location>
</feature>
<dbReference type="AlphaFoldDB" id="A0A1M5YHP0"/>
<organism evidence="2 3">
    <name type="scientific">Sporobacter termitidis DSM 10068</name>
    <dbReference type="NCBI Taxonomy" id="1123282"/>
    <lineage>
        <taxon>Bacteria</taxon>
        <taxon>Bacillati</taxon>
        <taxon>Bacillota</taxon>
        <taxon>Clostridia</taxon>
        <taxon>Eubacteriales</taxon>
        <taxon>Oscillospiraceae</taxon>
        <taxon>Sporobacter</taxon>
    </lineage>
</organism>
<proteinExistence type="predicted"/>
<reference evidence="2 3" key="1">
    <citation type="submission" date="2016-11" db="EMBL/GenBank/DDBJ databases">
        <authorList>
            <person name="Jaros S."/>
            <person name="Januszkiewicz K."/>
            <person name="Wedrychowicz H."/>
        </authorList>
    </citation>
    <scope>NUCLEOTIDE SEQUENCE [LARGE SCALE GENOMIC DNA]</scope>
    <source>
        <strain evidence="2 3">DSM 10068</strain>
    </source>
</reference>
<protein>
    <submittedName>
        <fullName evidence="2">Uncharacterized protein</fullName>
    </submittedName>
</protein>